<evidence type="ECO:0000256" key="1">
    <source>
        <dbReference type="SAM" id="MobiDB-lite"/>
    </source>
</evidence>
<dbReference type="Proteomes" id="UP000828251">
    <property type="component" value="Unassembled WGS sequence"/>
</dbReference>
<protein>
    <submittedName>
        <fullName evidence="2">Uncharacterized protein</fullName>
    </submittedName>
</protein>
<accession>A0A9D4AIX7</accession>
<evidence type="ECO:0000313" key="3">
    <source>
        <dbReference type="Proteomes" id="UP000828251"/>
    </source>
</evidence>
<proteinExistence type="predicted"/>
<sequence>MMENGGEDNEEVENENGENAKNLGNERLQNKKWKSNNKLKGLVKCFICDGLHMVKDCLKKSTLSNIEGDD</sequence>
<feature type="compositionally biased region" description="Acidic residues" evidence="1">
    <location>
        <begin position="1"/>
        <end position="16"/>
    </location>
</feature>
<evidence type="ECO:0000313" key="2">
    <source>
        <dbReference type="EMBL" id="KAH1121926.1"/>
    </source>
</evidence>
<organism evidence="2 3">
    <name type="scientific">Gossypium stocksii</name>
    <dbReference type="NCBI Taxonomy" id="47602"/>
    <lineage>
        <taxon>Eukaryota</taxon>
        <taxon>Viridiplantae</taxon>
        <taxon>Streptophyta</taxon>
        <taxon>Embryophyta</taxon>
        <taxon>Tracheophyta</taxon>
        <taxon>Spermatophyta</taxon>
        <taxon>Magnoliopsida</taxon>
        <taxon>eudicotyledons</taxon>
        <taxon>Gunneridae</taxon>
        <taxon>Pentapetalae</taxon>
        <taxon>rosids</taxon>
        <taxon>malvids</taxon>
        <taxon>Malvales</taxon>
        <taxon>Malvaceae</taxon>
        <taxon>Malvoideae</taxon>
        <taxon>Gossypium</taxon>
    </lineage>
</organism>
<gene>
    <name evidence="2" type="ORF">J1N35_005086</name>
</gene>
<keyword evidence="3" id="KW-1185">Reference proteome</keyword>
<comment type="caution">
    <text evidence="2">The sequence shown here is derived from an EMBL/GenBank/DDBJ whole genome shotgun (WGS) entry which is preliminary data.</text>
</comment>
<reference evidence="2 3" key="1">
    <citation type="journal article" date="2021" name="Plant Biotechnol. J.">
        <title>Multi-omics assisted identification of the key and species-specific regulatory components of drought-tolerant mechanisms in Gossypium stocksii.</title>
        <authorList>
            <person name="Yu D."/>
            <person name="Ke L."/>
            <person name="Zhang D."/>
            <person name="Wu Y."/>
            <person name="Sun Y."/>
            <person name="Mei J."/>
            <person name="Sun J."/>
            <person name="Sun Y."/>
        </authorList>
    </citation>
    <scope>NUCLEOTIDE SEQUENCE [LARGE SCALE GENOMIC DNA]</scope>
    <source>
        <strain evidence="3">cv. E1</strain>
        <tissue evidence="2">Leaf</tissue>
    </source>
</reference>
<dbReference type="OrthoDB" id="994996at2759"/>
<dbReference type="EMBL" id="JAIQCV010000002">
    <property type="protein sequence ID" value="KAH1121926.1"/>
    <property type="molecule type" value="Genomic_DNA"/>
</dbReference>
<feature type="region of interest" description="Disordered" evidence="1">
    <location>
        <begin position="1"/>
        <end position="31"/>
    </location>
</feature>
<name>A0A9D4AIX7_9ROSI</name>
<dbReference type="AlphaFoldDB" id="A0A9D4AIX7"/>